<dbReference type="Proteomes" id="UP000828941">
    <property type="component" value="Chromosome 3"/>
</dbReference>
<reference evidence="1 2" key="1">
    <citation type="journal article" date="2022" name="DNA Res.">
        <title>Chromosomal-level genome assembly of the orchid tree Bauhinia variegata (Leguminosae; Cercidoideae) supports the allotetraploid origin hypothesis of Bauhinia.</title>
        <authorList>
            <person name="Zhong Y."/>
            <person name="Chen Y."/>
            <person name="Zheng D."/>
            <person name="Pang J."/>
            <person name="Liu Y."/>
            <person name="Luo S."/>
            <person name="Meng S."/>
            <person name="Qian L."/>
            <person name="Wei D."/>
            <person name="Dai S."/>
            <person name="Zhou R."/>
        </authorList>
    </citation>
    <scope>NUCLEOTIDE SEQUENCE [LARGE SCALE GENOMIC DNA]</scope>
    <source>
        <strain evidence="1">BV-YZ2020</strain>
    </source>
</reference>
<keyword evidence="2" id="KW-1185">Reference proteome</keyword>
<evidence type="ECO:0000313" key="1">
    <source>
        <dbReference type="EMBL" id="KAI4351537.1"/>
    </source>
</evidence>
<gene>
    <name evidence="1" type="ORF">L6164_005895</name>
</gene>
<accession>A0ACB9PS11</accession>
<evidence type="ECO:0000313" key="2">
    <source>
        <dbReference type="Proteomes" id="UP000828941"/>
    </source>
</evidence>
<proteinExistence type="predicted"/>
<comment type="caution">
    <text evidence="1">The sequence shown here is derived from an EMBL/GenBank/DDBJ whole genome shotgun (WGS) entry which is preliminary data.</text>
</comment>
<protein>
    <submittedName>
        <fullName evidence="1">Uncharacterized protein</fullName>
    </submittedName>
</protein>
<sequence>MKRNSDKTTGSASSSRTTSLEDLQSKVQANDDALAFLKAAETAFQDDTEKYCMFLDLLLQFHHKRSQVDEVIETVKELFQGHNDLICGFNTFLSKEQEISQVTIDEEKDSEIHRAMAFIDNVKERLQNEERYRTFLDIMVEFQRGNEEIALQVFNEVTVLLNGHQDLIEEFTTFFPDVHGHE</sequence>
<name>A0ACB9PS11_BAUVA</name>
<dbReference type="EMBL" id="CM039428">
    <property type="protein sequence ID" value="KAI4351537.1"/>
    <property type="molecule type" value="Genomic_DNA"/>
</dbReference>
<organism evidence="1 2">
    <name type="scientific">Bauhinia variegata</name>
    <name type="common">Purple orchid tree</name>
    <name type="synonym">Phanera variegata</name>
    <dbReference type="NCBI Taxonomy" id="167791"/>
    <lineage>
        <taxon>Eukaryota</taxon>
        <taxon>Viridiplantae</taxon>
        <taxon>Streptophyta</taxon>
        <taxon>Embryophyta</taxon>
        <taxon>Tracheophyta</taxon>
        <taxon>Spermatophyta</taxon>
        <taxon>Magnoliopsida</taxon>
        <taxon>eudicotyledons</taxon>
        <taxon>Gunneridae</taxon>
        <taxon>Pentapetalae</taxon>
        <taxon>rosids</taxon>
        <taxon>fabids</taxon>
        <taxon>Fabales</taxon>
        <taxon>Fabaceae</taxon>
        <taxon>Cercidoideae</taxon>
        <taxon>Cercideae</taxon>
        <taxon>Bauhiniinae</taxon>
        <taxon>Bauhinia</taxon>
    </lineage>
</organism>